<comment type="caution">
    <text evidence="6">The sequence shown here is derived from an EMBL/GenBank/DDBJ whole genome shotgun (WGS) entry which is preliminary data.</text>
</comment>
<dbReference type="InterPro" id="IPR039942">
    <property type="entry name" value="SBSPO"/>
</dbReference>
<evidence type="ECO:0000313" key="6">
    <source>
        <dbReference type="EMBL" id="CAH3130609.1"/>
    </source>
</evidence>
<protein>
    <recommendedName>
        <fullName evidence="5">Spondin-like TSP1 domain-containing protein</fullName>
    </recommendedName>
</protein>
<dbReference type="Pfam" id="PF19028">
    <property type="entry name" value="TSP1_spondin"/>
    <property type="match status" value="2"/>
</dbReference>
<evidence type="ECO:0000256" key="2">
    <source>
        <dbReference type="ARBA" id="ARBA00023157"/>
    </source>
</evidence>
<dbReference type="PROSITE" id="PS50092">
    <property type="entry name" value="TSP1"/>
    <property type="match status" value="3"/>
</dbReference>
<dbReference type="Proteomes" id="UP001159428">
    <property type="component" value="Unassembled WGS sequence"/>
</dbReference>
<dbReference type="InterPro" id="IPR044004">
    <property type="entry name" value="TSP1_spondin_dom"/>
</dbReference>
<reference evidence="6 7" key="1">
    <citation type="submission" date="2022-05" db="EMBL/GenBank/DDBJ databases">
        <authorList>
            <consortium name="Genoscope - CEA"/>
            <person name="William W."/>
        </authorList>
    </citation>
    <scope>NUCLEOTIDE SEQUENCE [LARGE SCALE GENOMIC DNA]</scope>
</reference>
<sequence length="225" mass="23997">MITVEITAVVILVATLAFAPSFDAQSRRRRRSCTPRNCQVSHWSSWNPCSTNQCGQQGSQSRSRTVVSSPGCGGAQCPNLHETQQCNGSTPMNCQVSLWSLWSGCSADKCGQQGTQNRSRTVVSSKNCGGAQCPDLHEARHCNGIAPVSCKLSAWSDWSTCNTACGTSGTQTRSRHKKISEQCGGTCTSNFSIARSCPQISCLNGGSLKDGKCFCKEGYSGSCCE</sequence>
<feature type="chain" id="PRO_5043381518" description="Spondin-like TSP1 domain-containing protein" evidence="4">
    <location>
        <begin position="25"/>
        <end position="225"/>
    </location>
</feature>
<evidence type="ECO:0000259" key="5">
    <source>
        <dbReference type="Pfam" id="PF19028"/>
    </source>
</evidence>
<dbReference type="Pfam" id="PF00090">
    <property type="entry name" value="TSP_1"/>
    <property type="match status" value="1"/>
</dbReference>
<keyword evidence="2" id="KW-1015">Disulfide bond</keyword>
<proteinExistence type="predicted"/>
<dbReference type="InterPro" id="IPR000884">
    <property type="entry name" value="TSP1_rpt"/>
</dbReference>
<feature type="signal peptide" evidence="4">
    <location>
        <begin position="1"/>
        <end position="24"/>
    </location>
</feature>
<evidence type="ECO:0000313" key="7">
    <source>
        <dbReference type="Proteomes" id="UP001159428"/>
    </source>
</evidence>
<keyword evidence="1 4" id="KW-0732">Signal</keyword>
<gene>
    <name evidence="6" type="ORF">PMEA_00014254</name>
</gene>
<dbReference type="EMBL" id="CALNXJ010000025">
    <property type="protein sequence ID" value="CAH3130609.1"/>
    <property type="molecule type" value="Genomic_DNA"/>
</dbReference>
<name>A0AAU9WZG6_9CNID</name>
<keyword evidence="7" id="KW-1185">Reference proteome</keyword>
<evidence type="ECO:0000256" key="1">
    <source>
        <dbReference type="ARBA" id="ARBA00022729"/>
    </source>
</evidence>
<dbReference type="AlphaFoldDB" id="A0AAU9WZG6"/>
<accession>A0AAU9WZG6</accession>
<feature type="domain" description="Spondin-like TSP1" evidence="5">
    <location>
        <begin position="94"/>
        <end position="144"/>
    </location>
</feature>
<evidence type="ECO:0000256" key="3">
    <source>
        <dbReference type="ARBA" id="ARBA00023180"/>
    </source>
</evidence>
<dbReference type="SMART" id="SM00209">
    <property type="entry name" value="TSP1"/>
    <property type="match status" value="3"/>
</dbReference>
<keyword evidence="3" id="KW-0325">Glycoprotein</keyword>
<dbReference type="Gene3D" id="2.20.100.10">
    <property type="entry name" value="Thrombospondin type-1 (TSP1) repeat"/>
    <property type="match status" value="3"/>
</dbReference>
<organism evidence="6 7">
    <name type="scientific">Pocillopora meandrina</name>
    <dbReference type="NCBI Taxonomy" id="46732"/>
    <lineage>
        <taxon>Eukaryota</taxon>
        <taxon>Metazoa</taxon>
        <taxon>Cnidaria</taxon>
        <taxon>Anthozoa</taxon>
        <taxon>Hexacorallia</taxon>
        <taxon>Scleractinia</taxon>
        <taxon>Astrocoeniina</taxon>
        <taxon>Pocilloporidae</taxon>
        <taxon>Pocillopora</taxon>
    </lineage>
</organism>
<feature type="domain" description="Spondin-like TSP1" evidence="5">
    <location>
        <begin position="38"/>
        <end position="88"/>
    </location>
</feature>
<feature type="non-terminal residue" evidence="6">
    <location>
        <position position="225"/>
    </location>
</feature>
<dbReference type="FunFam" id="2.20.100.10:FF:000019">
    <property type="entry name" value="Thrombospondin type 1 domain containing 7A"/>
    <property type="match status" value="1"/>
</dbReference>
<dbReference type="InterPro" id="IPR036383">
    <property type="entry name" value="TSP1_rpt_sf"/>
</dbReference>
<dbReference type="PANTHER" id="PTHR20920:SF5">
    <property type="entry name" value="SMB DOMAIN-CONTAINING PROTEIN"/>
    <property type="match status" value="1"/>
</dbReference>
<evidence type="ECO:0000256" key="4">
    <source>
        <dbReference type="SAM" id="SignalP"/>
    </source>
</evidence>
<dbReference type="PANTHER" id="PTHR20920">
    <property type="entry name" value="RPE-SPONDIN"/>
    <property type="match status" value="1"/>
</dbReference>
<dbReference type="SUPFAM" id="SSF82895">
    <property type="entry name" value="TSP-1 type 1 repeat"/>
    <property type="match status" value="3"/>
</dbReference>